<accession>A0ABR3I9Z1</accession>
<organism evidence="14 15">
    <name type="scientific">Loxostege sticticalis</name>
    <name type="common">Beet webworm moth</name>
    <dbReference type="NCBI Taxonomy" id="481309"/>
    <lineage>
        <taxon>Eukaryota</taxon>
        <taxon>Metazoa</taxon>
        <taxon>Ecdysozoa</taxon>
        <taxon>Arthropoda</taxon>
        <taxon>Hexapoda</taxon>
        <taxon>Insecta</taxon>
        <taxon>Pterygota</taxon>
        <taxon>Neoptera</taxon>
        <taxon>Endopterygota</taxon>
        <taxon>Lepidoptera</taxon>
        <taxon>Glossata</taxon>
        <taxon>Ditrysia</taxon>
        <taxon>Pyraloidea</taxon>
        <taxon>Crambidae</taxon>
        <taxon>Pyraustinae</taxon>
        <taxon>Loxostege</taxon>
    </lineage>
</organism>
<sequence length="438" mass="51327">MAISNRFSKIIGVSNSVIKTVFLIAFICFMLVHLFDREVPRPEKASLREINKRSYVYNLTIERYYDRRKYWVTSNLGSILFKNQPIKYRQQNRTFTVLVWSHPWWTQENNSLFMCSVNNCVFTDKYELINKVDAVVVTTYQGRIPWVHIRKRSQRWVFLSSESPLNTFVRAERKSSLLAPMANVFNWSMTYRSDSDVPIPYGRTVPLTEAMMHKISTRPITKVIPYWDYKQKDVLAVAMISNCGVAERLNYINELQKYIKVDLFGRCATTTEMRYGCPPYADCPKLRNYLFFLAFENTGCRQYITEKVFHNAFAKGAIPVVMGAPLADYEKLLPPNSFLHVNSFNSPRELAMEIIHLSTNDDYLETYHKWRQYFEITNEHGNFGNKLYDLCRLCEALNYNDNQTKVYDEDTLKLFLDPKLLCTTPVNPPPHLLITDLK</sequence>
<gene>
    <name evidence="14" type="ORF">ABMA27_014731</name>
</gene>
<keyword evidence="4 11" id="KW-0328">Glycosyltransferase</keyword>
<comment type="similarity">
    <text evidence="3 11">Belongs to the glycosyltransferase 10 family.</text>
</comment>
<evidence type="ECO:0000256" key="3">
    <source>
        <dbReference type="ARBA" id="ARBA00008919"/>
    </source>
</evidence>
<keyword evidence="10" id="KW-0325">Glycoprotein</keyword>
<evidence type="ECO:0000259" key="12">
    <source>
        <dbReference type="Pfam" id="PF00852"/>
    </source>
</evidence>
<evidence type="ECO:0000256" key="10">
    <source>
        <dbReference type="ARBA" id="ARBA00023180"/>
    </source>
</evidence>
<evidence type="ECO:0000256" key="2">
    <source>
        <dbReference type="ARBA" id="ARBA00004922"/>
    </source>
</evidence>
<dbReference type="InterPro" id="IPR031481">
    <property type="entry name" value="Glyco_tran_10_N"/>
</dbReference>
<evidence type="ECO:0000256" key="6">
    <source>
        <dbReference type="ARBA" id="ARBA00022692"/>
    </source>
</evidence>
<name>A0ABR3I9Z1_LOXSC</name>
<dbReference type="Gene3D" id="3.40.50.11660">
    <property type="entry name" value="Glycosyl transferase family 10, C-terminal domain"/>
    <property type="match status" value="1"/>
</dbReference>
<evidence type="ECO:0000259" key="13">
    <source>
        <dbReference type="Pfam" id="PF17039"/>
    </source>
</evidence>
<keyword evidence="15" id="KW-1185">Reference proteome</keyword>
<evidence type="ECO:0000256" key="7">
    <source>
        <dbReference type="ARBA" id="ARBA00022968"/>
    </source>
</evidence>
<dbReference type="EC" id="2.4.1.-" evidence="11"/>
<evidence type="ECO:0000256" key="9">
    <source>
        <dbReference type="ARBA" id="ARBA00023136"/>
    </source>
</evidence>
<comment type="subcellular location">
    <subcellularLocation>
        <location evidence="1 11">Golgi apparatus</location>
        <location evidence="1 11">Golgi stack membrane</location>
        <topology evidence="1 11">Single-pass type II membrane protein</topology>
    </subcellularLocation>
</comment>
<dbReference type="Proteomes" id="UP001549920">
    <property type="component" value="Unassembled WGS sequence"/>
</dbReference>
<evidence type="ECO:0000256" key="4">
    <source>
        <dbReference type="ARBA" id="ARBA00022676"/>
    </source>
</evidence>
<keyword evidence="11" id="KW-0333">Golgi apparatus</keyword>
<keyword evidence="7" id="KW-0735">Signal-anchor</keyword>
<comment type="pathway">
    <text evidence="2">Protein modification; protein glycosylation.</text>
</comment>
<dbReference type="PANTHER" id="PTHR11929">
    <property type="entry name" value="ALPHA- 1,3 -FUCOSYLTRANSFERASE"/>
    <property type="match status" value="1"/>
</dbReference>
<keyword evidence="5 11" id="KW-0808">Transferase</keyword>
<protein>
    <recommendedName>
        <fullName evidence="11">Fucosyltransferase</fullName>
        <ecNumber evidence="11">2.4.1.-</ecNumber>
    </recommendedName>
</protein>
<keyword evidence="6 11" id="KW-0812">Transmembrane</keyword>
<feature type="transmembrane region" description="Helical" evidence="11">
    <location>
        <begin position="12"/>
        <end position="35"/>
    </location>
</feature>
<dbReference type="InterPro" id="IPR001503">
    <property type="entry name" value="Glyco_trans_10"/>
</dbReference>
<proteinExistence type="inferred from homology"/>
<dbReference type="Pfam" id="PF00852">
    <property type="entry name" value="Glyco_transf_10"/>
    <property type="match status" value="1"/>
</dbReference>
<reference evidence="14 15" key="1">
    <citation type="submission" date="2024-06" db="EMBL/GenBank/DDBJ databases">
        <title>A chromosome-level genome assembly of beet webworm, Loxostege sticticalis.</title>
        <authorList>
            <person name="Zhang Y."/>
        </authorList>
    </citation>
    <scope>NUCLEOTIDE SEQUENCE [LARGE SCALE GENOMIC DNA]</scope>
    <source>
        <strain evidence="14">AQ026</strain>
        <tissue evidence="14">Whole body</tissue>
    </source>
</reference>
<dbReference type="Pfam" id="PF17039">
    <property type="entry name" value="Glyco_tran_10_N"/>
    <property type="match status" value="1"/>
</dbReference>
<dbReference type="InterPro" id="IPR038577">
    <property type="entry name" value="GT10-like_C_sf"/>
</dbReference>
<evidence type="ECO:0000256" key="1">
    <source>
        <dbReference type="ARBA" id="ARBA00004447"/>
    </source>
</evidence>
<dbReference type="EMBL" id="JBEUOH010000006">
    <property type="protein sequence ID" value="KAL0893092.1"/>
    <property type="molecule type" value="Genomic_DNA"/>
</dbReference>
<feature type="domain" description="Fucosyltransferase C-terminal" evidence="12">
    <location>
        <begin position="230"/>
        <end position="408"/>
    </location>
</feature>
<evidence type="ECO:0000256" key="11">
    <source>
        <dbReference type="RuleBase" id="RU003832"/>
    </source>
</evidence>
<dbReference type="InterPro" id="IPR055270">
    <property type="entry name" value="Glyco_tran_10_C"/>
</dbReference>
<keyword evidence="8 11" id="KW-1133">Transmembrane helix</keyword>
<dbReference type="PANTHER" id="PTHR11929:SF226">
    <property type="entry name" value="ATP-DEPENDENT DNA HELICASE-RELATED"/>
    <property type="match status" value="1"/>
</dbReference>
<dbReference type="SUPFAM" id="SSF53756">
    <property type="entry name" value="UDP-Glycosyltransferase/glycogen phosphorylase"/>
    <property type="match status" value="1"/>
</dbReference>
<evidence type="ECO:0000256" key="8">
    <source>
        <dbReference type="ARBA" id="ARBA00022989"/>
    </source>
</evidence>
<evidence type="ECO:0000313" key="14">
    <source>
        <dbReference type="EMBL" id="KAL0893092.1"/>
    </source>
</evidence>
<comment type="caution">
    <text evidence="14">The sequence shown here is derived from an EMBL/GenBank/DDBJ whole genome shotgun (WGS) entry which is preliminary data.</text>
</comment>
<feature type="domain" description="Fucosyltransferase N-terminal" evidence="13">
    <location>
        <begin position="93"/>
        <end position="202"/>
    </location>
</feature>
<keyword evidence="9 11" id="KW-0472">Membrane</keyword>
<evidence type="ECO:0000256" key="5">
    <source>
        <dbReference type="ARBA" id="ARBA00022679"/>
    </source>
</evidence>
<evidence type="ECO:0000313" key="15">
    <source>
        <dbReference type="Proteomes" id="UP001549920"/>
    </source>
</evidence>